<accession>A0ABN7JEN8</accession>
<evidence type="ECO:0000313" key="2">
    <source>
        <dbReference type="EMBL" id="CAD7027206.1"/>
    </source>
</evidence>
<reference evidence="2 3" key="1">
    <citation type="submission" date="2020-11" db="EMBL/GenBank/DDBJ databases">
        <authorList>
            <person name="Lassalle F."/>
        </authorList>
    </citation>
    <scope>NUCLEOTIDE SEQUENCE [LARGE SCALE GENOMIC DNA]</scope>
    <source>
        <strain evidence="2 3">JC140</strain>
    </source>
</reference>
<name>A0ABN7JEN8_9HYPH</name>
<feature type="compositionally biased region" description="Basic and acidic residues" evidence="1">
    <location>
        <begin position="355"/>
        <end position="380"/>
    </location>
</feature>
<feature type="region of interest" description="Disordered" evidence="1">
    <location>
        <begin position="302"/>
        <end position="388"/>
    </location>
</feature>
<evidence type="ECO:0000313" key="3">
    <source>
        <dbReference type="Proteomes" id="UP000606921"/>
    </source>
</evidence>
<keyword evidence="3" id="KW-1185">Reference proteome</keyword>
<dbReference type="EMBL" id="CABFWF030000006">
    <property type="protein sequence ID" value="CAD7027206.1"/>
    <property type="molecule type" value="Genomic_DNA"/>
</dbReference>
<dbReference type="Proteomes" id="UP000606921">
    <property type="component" value="Unassembled WGS sequence"/>
</dbReference>
<sequence length="388" mass="42271">MAGNASTPGIGGLLDAAMGIGQTVARGDVHHQEGIEIDFEPARLQVGDRPTQAGIARRAAIGGPALVAADQMGLFPHQSRHRPWRTLIVPLRYLDARQDGAFSGPQVRPEPGDHQRHALKVRAERRQFVDRGLPVGHRRQRMAVHDPGAALPGLLRHLDRRIAMLGGARNNRHRTDLPLQPPDGPQDLELQQRNAVSELVERQPFEDDIGKAAIGGRAALPLLRLDQRVGQLLLPSPVDPHLDIRQVELAPIGPDAPDAGDLALAESDGEVGEVTEALHLRPARLAARALARHLLLEARRPDQRAADARRPVKPVDRGALVGAGDARRRQPCSGDRPPSIDQRAIDDAPGQSTRRASEDRTDRTEHAAERRARRLEENRGHGNNPPIA</sequence>
<evidence type="ECO:0000256" key="1">
    <source>
        <dbReference type="SAM" id="MobiDB-lite"/>
    </source>
</evidence>
<protein>
    <submittedName>
        <fullName evidence="2">Uncharacterized protein</fullName>
    </submittedName>
</protein>
<comment type="caution">
    <text evidence="2">The sequence shown here is derived from an EMBL/GenBank/DDBJ whole genome shotgun (WGS) entry which is preliminary data.</text>
</comment>
<proteinExistence type="predicted"/>
<feature type="compositionally biased region" description="Basic and acidic residues" evidence="1">
    <location>
        <begin position="302"/>
        <end position="316"/>
    </location>
</feature>
<organism evidence="2 3">
    <name type="scientific">Pseudorhizobium endolithicum</name>
    <dbReference type="NCBI Taxonomy" id="1191678"/>
    <lineage>
        <taxon>Bacteria</taxon>
        <taxon>Pseudomonadati</taxon>
        <taxon>Pseudomonadota</taxon>
        <taxon>Alphaproteobacteria</taxon>
        <taxon>Hyphomicrobiales</taxon>
        <taxon>Rhizobiaceae</taxon>
        <taxon>Rhizobium/Agrobacterium group</taxon>
        <taxon>Pseudorhizobium</taxon>
    </lineage>
</organism>
<gene>
    <name evidence="2" type="ORF">REJC140_02473</name>
</gene>